<organism evidence="2">
    <name type="scientific">Craspedostauros australis</name>
    <dbReference type="NCBI Taxonomy" id="1486917"/>
    <lineage>
        <taxon>Eukaryota</taxon>
        <taxon>Sar</taxon>
        <taxon>Stramenopiles</taxon>
        <taxon>Ochrophyta</taxon>
        <taxon>Bacillariophyta</taxon>
        <taxon>Bacillariophyceae</taxon>
        <taxon>Bacillariophycidae</taxon>
        <taxon>Naviculales</taxon>
        <taxon>Naviculaceae</taxon>
        <taxon>Craspedostauros</taxon>
    </lineage>
</organism>
<evidence type="ECO:0000313" key="2">
    <source>
        <dbReference type="EMBL" id="CAD8336852.1"/>
    </source>
</evidence>
<proteinExistence type="predicted"/>
<protein>
    <submittedName>
        <fullName evidence="2">Uncharacterized protein</fullName>
    </submittedName>
</protein>
<evidence type="ECO:0000256" key="1">
    <source>
        <dbReference type="SAM" id="SignalP"/>
    </source>
</evidence>
<dbReference type="EMBL" id="HBEF01014338">
    <property type="protein sequence ID" value="CAD8336852.1"/>
    <property type="molecule type" value="Transcribed_RNA"/>
</dbReference>
<accession>A0A7R9WVY8</accession>
<dbReference type="AlphaFoldDB" id="A0A7R9WVY8"/>
<name>A0A7R9WVY8_9STRA</name>
<feature type="chain" id="PRO_5030523399" evidence="1">
    <location>
        <begin position="28"/>
        <end position="135"/>
    </location>
</feature>
<feature type="signal peptide" evidence="1">
    <location>
        <begin position="1"/>
        <end position="27"/>
    </location>
</feature>
<gene>
    <name evidence="2" type="ORF">CAUS1442_LOCUS8980</name>
</gene>
<keyword evidence="1" id="KW-0732">Signal</keyword>
<reference evidence="2" key="1">
    <citation type="submission" date="2021-01" db="EMBL/GenBank/DDBJ databases">
        <authorList>
            <person name="Corre E."/>
            <person name="Pelletier E."/>
            <person name="Niang G."/>
            <person name="Scheremetjew M."/>
            <person name="Finn R."/>
            <person name="Kale V."/>
            <person name="Holt S."/>
            <person name="Cochrane G."/>
            <person name="Meng A."/>
            <person name="Brown T."/>
            <person name="Cohen L."/>
        </authorList>
    </citation>
    <scope>NUCLEOTIDE SEQUENCE</scope>
    <source>
        <strain evidence="2">CCMP3328</strain>
    </source>
</reference>
<sequence length="135" mass="14115">MSSNSTRNPSMMLIVLAIIAMIQSTSAWSIGPFAMSVPIVKPRSTMTATGTATGGLPIASAFMPTGVTADLLDSESVVANARMQPTQLPSQLSASGSAVAPEIVVDTTSFTLDDSFRSSTVDMLYHQSMQRAGLE</sequence>